<evidence type="ECO:0000256" key="3">
    <source>
        <dbReference type="ARBA" id="ARBA00023002"/>
    </source>
</evidence>
<evidence type="ECO:0000313" key="7">
    <source>
        <dbReference type="EMBL" id="MCQ4118091.1"/>
    </source>
</evidence>
<dbReference type="PANTHER" id="PTHR30011:SF16">
    <property type="entry name" value="C2H2 FINGER DOMAIN TRANSCRIPTION FACTOR (EUROFUNG)-RELATED"/>
    <property type="match status" value="1"/>
</dbReference>
<keyword evidence="2" id="KW-0288">FMN</keyword>
<feature type="domain" description="Luciferase-like" evidence="6">
    <location>
        <begin position="31"/>
        <end position="317"/>
    </location>
</feature>
<keyword evidence="1" id="KW-0285">Flavoprotein</keyword>
<name>A0ABT1Q765_9NOCA</name>
<proteinExistence type="inferred from homology"/>
<dbReference type="InterPro" id="IPR011251">
    <property type="entry name" value="Luciferase-like_dom"/>
</dbReference>
<dbReference type="Pfam" id="PF00296">
    <property type="entry name" value="Bac_luciferase"/>
    <property type="match status" value="1"/>
</dbReference>
<protein>
    <submittedName>
        <fullName evidence="7">LLM class flavin-dependent oxidoreductase</fullName>
    </submittedName>
</protein>
<evidence type="ECO:0000256" key="1">
    <source>
        <dbReference type="ARBA" id="ARBA00022630"/>
    </source>
</evidence>
<evidence type="ECO:0000259" key="6">
    <source>
        <dbReference type="Pfam" id="PF00296"/>
    </source>
</evidence>
<dbReference type="PIRSF" id="PIRSF000337">
    <property type="entry name" value="NTA_MOA"/>
    <property type="match status" value="1"/>
</dbReference>
<dbReference type="RefSeq" id="WP_255965408.1">
    <property type="nucleotide sequence ID" value="NZ_JANFQF010000001.1"/>
</dbReference>
<evidence type="ECO:0000256" key="2">
    <source>
        <dbReference type="ARBA" id="ARBA00022643"/>
    </source>
</evidence>
<reference evidence="7 8" key="1">
    <citation type="submission" date="2022-07" db="EMBL/GenBank/DDBJ databases">
        <title>Degradation activity of malathion, p-nitrophenol and potential low-temperature adaptation strategy of Rhodococcus sp. FXJ9.536.</title>
        <authorList>
            <person name="Huang J."/>
            <person name="Huang Y."/>
        </authorList>
    </citation>
    <scope>NUCLEOTIDE SEQUENCE [LARGE SCALE GENOMIC DNA]</scope>
    <source>
        <strain evidence="7 8">FXJ9.536</strain>
    </source>
</reference>
<keyword evidence="4" id="KW-0503">Monooxygenase</keyword>
<evidence type="ECO:0000256" key="5">
    <source>
        <dbReference type="ARBA" id="ARBA00033748"/>
    </source>
</evidence>
<gene>
    <name evidence="7" type="ORF">NOF53_02680</name>
</gene>
<comment type="caution">
    <text evidence="7">The sequence shown here is derived from an EMBL/GenBank/DDBJ whole genome shotgun (WGS) entry which is preliminary data.</text>
</comment>
<dbReference type="PANTHER" id="PTHR30011">
    <property type="entry name" value="ALKANESULFONATE MONOOXYGENASE-RELATED"/>
    <property type="match status" value="1"/>
</dbReference>
<organism evidence="7 8">
    <name type="scientific">Rhodococcus tibetensis</name>
    <dbReference type="NCBI Taxonomy" id="2965064"/>
    <lineage>
        <taxon>Bacteria</taxon>
        <taxon>Bacillati</taxon>
        <taxon>Actinomycetota</taxon>
        <taxon>Actinomycetes</taxon>
        <taxon>Mycobacteriales</taxon>
        <taxon>Nocardiaceae</taxon>
        <taxon>Rhodococcus</taxon>
    </lineage>
</organism>
<keyword evidence="3" id="KW-0560">Oxidoreductase</keyword>
<accession>A0ABT1Q765</accession>
<dbReference type="SUPFAM" id="SSF51679">
    <property type="entry name" value="Bacterial luciferase-like"/>
    <property type="match status" value="1"/>
</dbReference>
<dbReference type="InterPro" id="IPR051260">
    <property type="entry name" value="Diverse_substr_monoxygenases"/>
</dbReference>
<evidence type="ECO:0000256" key="4">
    <source>
        <dbReference type="ARBA" id="ARBA00023033"/>
    </source>
</evidence>
<evidence type="ECO:0000313" key="8">
    <source>
        <dbReference type="Proteomes" id="UP001524501"/>
    </source>
</evidence>
<dbReference type="Proteomes" id="UP001524501">
    <property type="component" value="Unassembled WGS sequence"/>
</dbReference>
<keyword evidence="8" id="KW-1185">Reference proteome</keyword>
<dbReference type="InterPro" id="IPR016215">
    <property type="entry name" value="NTA_MOA"/>
</dbReference>
<dbReference type="EMBL" id="JANFQF010000001">
    <property type="protein sequence ID" value="MCQ4118091.1"/>
    <property type="molecule type" value="Genomic_DNA"/>
</dbReference>
<comment type="similarity">
    <text evidence="5">Belongs to the NtaA/SnaA/DszA monooxygenase family.</text>
</comment>
<sequence>MPEHYPLIAVDLHGAGLHPQAWRRPDSRAEDLFTAGYWTDLLGVADRAGVDLAFLGDSFALATTGHGEQQGQLDAVAITSRAVTRTRTIGLVPTVTVTHTEPFHVSKAIASLDHASLGRAGWQLDVSAGRAEAELFGRKEPQDDADLWSEASEAIEAVRLLWDSWEDDAEIRDVATGRFIDRDKLHYIDFEGTHFSVKGPSITPRSPQGQPLVVLGAYDEHSRRVAVSHADVIRISASTLDAAGRTAAEVHHGVGEAGRDRSAVRVLLDIEVLIAHSDSDSRRDLAQLENWAGTPYEPRSLLYRGDTAGLADLVTDVVHAGEVDGVTFRPLALPAGLDAITEAVLPLLRPDGTDLGGGLLRERLGFDRPLNHFARTGLPS</sequence>
<dbReference type="Gene3D" id="3.20.20.30">
    <property type="entry name" value="Luciferase-like domain"/>
    <property type="match status" value="1"/>
</dbReference>
<dbReference type="InterPro" id="IPR036661">
    <property type="entry name" value="Luciferase-like_sf"/>
</dbReference>